<reference evidence="1 2" key="1">
    <citation type="journal article" date="2021" name="Environ. Microbiol.">
        <title>New insights into the diversity and evolution of the archaeal mobilome from three complete genomes of Saccharolobus shibatae.</title>
        <authorList>
            <person name="Medvedeva S."/>
            <person name="Brandt D."/>
            <person name="Cvirkaite-Krupovic V."/>
            <person name="Liu Y."/>
            <person name="Severinov K."/>
            <person name="Ishino S."/>
            <person name="Ishino Y."/>
            <person name="Prangishvili D."/>
            <person name="Kalinowski J."/>
            <person name="Krupovic M."/>
        </authorList>
    </citation>
    <scope>NUCLEOTIDE SEQUENCE [LARGE SCALE GENOMIC DNA]</scope>
    <source>
        <strain evidence="1 2">S38A</strain>
    </source>
</reference>
<evidence type="ECO:0000313" key="1">
    <source>
        <dbReference type="EMBL" id="QXJ35583.1"/>
    </source>
</evidence>
<dbReference type="EMBL" id="CP077713">
    <property type="protein sequence ID" value="QXJ35583.1"/>
    <property type="molecule type" value="Genomic_DNA"/>
</dbReference>
<name>A0A8F5C200_9CREN</name>
<proteinExistence type="predicted"/>
<protein>
    <submittedName>
        <fullName evidence="1">Uncharacterized protein</fullName>
    </submittedName>
</protein>
<gene>
    <name evidence="1" type="ORF">J5U22_02130</name>
</gene>
<organism evidence="1 2">
    <name type="scientific">Saccharolobus shibatae</name>
    <dbReference type="NCBI Taxonomy" id="2286"/>
    <lineage>
        <taxon>Archaea</taxon>
        <taxon>Thermoproteota</taxon>
        <taxon>Thermoprotei</taxon>
        <taxon>Sulfolobales</taxon>
        <taxon>Sulfolobaceae</taxon>
        <taxon>Saccharolobus</taxon>
    </lineage>
</organism>
<sequence>MVDYSLALLNVMYPVIYSREMTSLNEAYWKGVENIREKSDIILLVDIE</sequence>
<evidence type="ECO:0000313" key="2">
    <source>
        <dbReference type="Proteomes" id="UP000694036"/>
    </source>
</evidence>
<dbReference type="AlphaFoldDB" id="A0A8F5C200"/>
<keyword evidence="2" id="KW-1185">Reference proteome</keyword>
<dbReference type="Proteomes" id="UP000694036">
    <property type="component" value="Chromosome"/>
</dbReference>
<accession>A0A8F5C200</accession>